<comment type="caution">
    <text evidence="7">The sequence shown here is derived from an EMBL/GenBank/DDBJ whole genome shotgun (WGS) entry which is preliminary data.</text>
</comment>
<dbReference type="OrthoDB" id="10053436at2759"/>
<dbReference type="SUPFAM" id="SSF55550">
    <property type="entry name" value="SH2 domain"/>
    <property type="match status" value="1"/>
</dbReference>
<dbReference type="GO" id="GO:0050776">
    <property type="term" value="P:regulation of immune response"/>
    <property type="evidence" value="ECO:0007669"/>
    <property type="project" value="TreeGrafter"/>
</dbReference>
<dbReference type="InterPro" id="IPR000980">
    <property type="entry name" value="SH2"/>
</dbReference>
<dbReference type="GO" id="GO:0045087">
    <property type="term" value="P:innate immune response"/>
    <property type="evidence" value="ECO:0007669"/>
    <property type="project" value="UniProtKB-KW"/>
</dbReference>
<evidence type="ECO:0000259" key="6">
    <source>
        <dbReference type="PROSITE" id="PS50001"/>
    </source>
</evidence>
<evidence type="ECO:0000256" key="5">
    <source>
        <dbReference type="PROSITE-ProRule" id="PRU00191"/>
    </source>
</evidence>
<keyword evidence="8" id="KW-1185">Reference proteome</keyword>
<evidence type="ECO:0000256" key="2">
    <source>
        <dbReference type="ARBA" id="ARBA00022859"/>
    </source>
</evidence>
<dbReference type="SMART" id="SM00252">
    <property type="entry name" value="SH2"/>
    <property type="match status" value="1"/>
</dbReference>
<dbReference type="GO" id="GO:0002250">
    <property type="term" value="P:adaptive immune response"/>
    <property type="evidence" value="ECO:0007669"/>
    <property type="project" value="UniProtKB-KW"/>
</dbReference>
<organism evidence="7 8">
    <name type="scientific">Liparis tanakae</name>
    <name type="common">Tanaka's snailfish</name>
    <dbReference type="NCBI Taxonomy" id="230148"/>
    <lineage>
        <taxon>Eukaryota</taxon>
        <taxon>Metazoa</taxon>
        <taxon>Chordata</taxon>
        <taxon>Craniata</taxon>
        <taxon>Vertebrata</taxon>
        <taxon>Euteleostomi</taxon>
        <taxon>Actinopterygii</taxon>
        <taxon>Neopterygii</taxon>
        <taxon>Teleostei</taxon>
        <taxon>Neoteleostei</taxon>
        <taxon>Acanthomorphata</taxon>
        <taxon>Eupercaria</taxon>
        <taxon>Perciformes</taxon>
        <taxon>Cottioidei</taxon>
        <taxon>Cottales</taxon>
        <taxon>Liparidae</taxon>
        <taxon>Liparis</taxon>
    </lineage>
</organism>
<dbReference type="Pfam" id="PF00017">
    <property type="entry name" value="SH2"/>
    <property type="match status" value="1"/>
</dbReference>
<dbReference type="EMBL" id="SRLO01009942">
    <property type="protein sequence ID" value="TNN26576.1"/>
    <property type="molecule type" value="Genomic_DNA"/>
</dbReference>
<dbReference type="PANTHER" id="PTHR46051:SF1">
    <property type="entry name" value="INOSITOL POLYPHOSPHATE-RELATED PHOSPHATASE DOMAIN-CONTAINING PROTEIN"/>
    <property type="match status" value="1"/>
</dbReference>
<keyword evidence="1" id="KW-0399">Innate immunity</keyword>
<proteinExistence type="predicted"/>
<accession>A0A4Z2ECJ2</accession>
<sequence length="134" mass="15349">MEGLPVYHGAIGKGEGERRLARDGRPGCYLVRDSDTVAGAYCLCVLYDSFVYTYRVHKDAAGSWTVDVRLFQRFLKLFSLLKHFREGHAPSRCFSRLFSLSDKPNLSKTMNLLSSFSENDARRNLFFSFHNNNL</sequence>
<dbReference type="Proteomes" id="UP000314294">
    <property type="component" value="Unassembled WGS sequence"/>
</dbReference>
<dbReference type="InterPro" id="IPR036860">
    <property type="entry name" value="SH2_dom_sf"/>
</dbReference>
<gene>
    <name evidence="7" type="primary">SH2D1A</name>
    <name evidence="7" type="ORF">EYF80_063288</name>
</gene>
<dbReference type="PRINTS" id="PR00401">
    <property type="entry name" value="SH2DOMAIN"/>
</dbReference>
<name>A0A4Z2ECJ2_9TELE</name>
<keyword evidence="2" id="KW-0391">Immunity</keyword>
<evidence type="ECO:0000256" key="4">
    <source>
        <dbReference type="ARBA" id="ARBA00023130"/>
    </source>
</evidence>
<dbReference type="AlphaFoldDB" id="A0A4Z2ECJ2"/>
<dbReference type="GO" id="GO:0009966">
    <property type="term" value="P:regulation of signal transduction"/>
    <property type="evidence" value="ECO:0007669"/>
    <property type="project" value="TreeGrafter"/>
</dbReference>
<feature type="domain" description="SH2" evidence="6">
    <location>
        <begin position="6"/>
        <end position="86"/>
    </location>
</feature>
<dbReference type="PANTHER" id="PTHR46051">
    <property type="entry name" value="SH2 DOMAIN-CONTAINING PROTEIN"/>
    <property type="match status" value="1"/>
</dbReference>
<keyword evidence="4" id="KW-1064">Adaptive immunity</keyword>
<reference evidence="7 8" key="1">
    <citation type="submission" date="2019-03" db="EMBL/GenBank/DDBJ databases">
        <title>First draft genome of Liparis tanakae, snailfish: a comprehensive survey of snailfish specific genes.</title>
        <authorList>
            <person name="Kim W."/>
            <person name="Song I."/>
            <person name="Jeong J.-H."/>
            <person name="Kim D."/>
            <person name="Kim S."/>
            <person name="Ryu S."/>
            <person name="Song J.Y."/>
            <person name="Lee S.K."/>
        </authorList>
    </citation>
    <scope>NUCLEOTIDE SEQUENCE [LARGE SCALE GENOMIC DNA]</scope>
    <source>
        <tissue evidence="7">Muscle</tissue>
    </source>
</reference>
<dbReference type="Gene3D" id="3.30.505.10">
    <property type="entry name" value="SH2 domain"/>
    <property type="match status" value="1"/>
</dbReference>
<evidence type="ECO:0000313" key="8">
    <source>
        <dbReference type="Proteomes" id="UP000314294"/>
    </source>
</evidence>
<dbReference type="PROSITE" id="PS50001">
    <property type="entry name" value="SH2"/>
    <property type="match status" value="1"/>
</dbReference>
<evidence type="ECO:0000256" key="1">
    <source>
        <dbReference type="ARBA" id="ARBA00022588"/>
    </source>
</evidence>
<evidence type="ECO:0000313" key="7">
    <source>
        <dbReference type="EMBL" id="TNN26576.1"/>
    </source>
</evidence>
<evidence type="ECO:0000256" key="3">
    <source>
        <dbReference type="ARBA" id="ARBA00022999"/>
    </source>
</evidence>
<keyword evidence="3 5" id="KW-0727">SH2 domain</keyword>
<protein>
    <submittedName>
        <fullName evidence="7">SH2 domain-containing protein 1A</fullName>
    </submittedName>
</protein>